<keyword evidence="3 8" id="KW-0479">Metal-binding</keyword>
<feature type="active site" description="Proton acceptor" evidence="8">
    <location>
        <position position="106"/>
    </location>
</feature>
<dbReference type="InterPro" id="IPR041609">
    <property type="entry name" value="PurL_linker"/>
</dbReference>
<evidence type="ECO:0000256" key="1">
    <source>
        <dbReference type="ARBA" id="ARBA00022490"/>
    </source>
</evidence>
<feature type="active site" evidence="8">
    <location>
        <position position="60"/>
    </location>
</feature>
<feature type="binding site" evidence="8">
    <location>
        <position position="508"/>
    </location>
    <ligand>
        <name>ATP</name>
        <dbReference type="ChEBI" id="CHEBI:30616"/>
    </ligand>
</feature>
<gene>
    <name evidence="8" type="primary">purL</name>
    <name evidence="12" type="ORF">FC98_GL000798</name>
</gene>
<evidence type="ECO:0000256" key="4">
    <source>
        <dbReference type="ARBA" id="ARBA00022741"/>
    </source>
</evidence>
<keyword evidence="7 8" id="KW-0460">Magnesium</keyword>
<comment type="catalytic activity">
    <reaction evidence="8">
        <text>N(2)-formyl-N(1)-(5-phospho-beta-D-ribosyl)glycinamide + L-glutamine + ATP + H2O = 2-formamido-N(1)-(5-O-phospho-beta-D-ribosyl)acetamidine + L-glutamate + ADP + phosphate + H(+)</text>
        <dbReference type="Rhea" id="RHEA:17129"/>
        <dbReference type="ChEBI" id="CHEBI:15377"/>
        <dbReference type="ChEBI" id="CHEBI:15378"/>
        <dbReference type="ChEBI" id="CHEBI:29985"/>
        <dbReference type="ChEBI" id="CHEBI:30616"/>
        <dbReference type="ChEBI" id="CHEBI:43474"/>
        <dbReference type="ChEBI" id="CHEBI:58359"/>
        <dbReference type="ChEBI" id="CHEBI:147286"/>
        <dbReference type="ChEBI" id="CHEBI:147287"/>
        <dbReference type="ChEBI" id="CHEBI:456216"/>
        <dbReference type="EC" id="6.3.5.3"/>
    </reaction>
</comment>
<dbReference type="HAMAP" id="MF_00420">
    <property type="entry name" value="PurL_2"/>
    <property type="match status" value="1"/>
</dbReference>
<keyword evidence="13" id="KW-1185">Reference proteome</keyword>
<evidence type="ECO:0000313" key="13">
    <source>
        <dbReference type="Proteomes" id="UP000051439"/>
    </source>
</evidence>
<dbReference type="GO" id="GO:0004642">
    <property type="term" value="F:phosphoribosylformylglycinamidine synthase activity"/>
    <property type="evidence" value="ECO:0007669"/>
    <property type="project" value="UniProtKB-UniRule"/>
</dbReference>
<comment type="pathway">
    <text evidence="8">Purine metabolism; IMP biosynthesis via de novo pathway; 5-amino-1-(5-phospho-D-ribosyl)imidazole from N(2)-formyl-N(1)-(5-phospho-D-ribosyl)glycinamide: step 1/2.</text>
</comment>
<dbReference type="InterPro" id="IPR036676">
    <property type="entry name" value="PurM-like_C_sf"/>
</dbReference>
<keyword evidence="5 8" id="KW-0658">Purine biosynthesis</keyword>
<protein>
    <recommendedName>
        <fullName evidence="8">Phosphoribosylformylglycinamidine synthase subunit PurL</fullName>
        <shortName evidence="8">FGAM synthase</shortName>
        <ecNumber evidence="8">6.3.5.3</ecNumber>
    </recommendedName>
    <alternativeName>
        <fullName evidence="8">Formylglycinamide ribonucleotide amidotransferase subunit II</fullName>
        <shortName evidence="8">FGAR amidotransferase II</shortName>
        <shortName evidence="8">FGAR-AT II</shortName>
    </alternativeName>
    <alternativeName>
        <fullName evidence="8">Glutamine amidotransferase PurL</fullName>
    </alternativeName>
    <alternativeName>
        <fullName evidence="8">Phosphoribosylformylglycinamidine synthase subunit II</fullName>
    </alternativeName>
</protein>
<comment type="subcellular location">
    <subcellularLocation>
        <location evidence="8">Cytoplasm</location>
    </subcellularLocation>
</comment>
<evidence type="ECO:0000256" key="6">
    <source>
        <dbReference type="ARBA" id="ARBA00022840"/>
    </source>
</evidence>
<keyword evidence="1 8" id="KW-0963">Cytoplasm</keyword>
<name>A0A0R1NLX0_9LACO</name>
<dbReference type="GO" id="GO:0005524">
    <property type="term" value="F:ATP binding"/>
    <property type="evidence" value="ECO:0007669"/>
    <property type="project" value="UniProtKB-UniRule"/>
</dbReference>
<dbReference type="EC" id="6.3.5.3" evidence="8"/>
<dbReference type="EMBL" id="AZEB01000015">
    <property type="protein sequence ID" value="KRL21463.1"/>
    <property type="molecule type" value="Genomic_DNA"/>
</dbReference>
<keyword evidence="2 8" id="KW-0436">Ligase</keyword>
<feature type="binding site" evidence="8">
    <location>
        <begin position="105"/>
        <end position="108"/>
    </location>
    <ligand>
        <name>substrate</name>
    </ligand>
</feature>
<dbReference type="InterPro" id="IPR036921">
    <property type="entry name" value="PurM-like_N_sf"/>
</dbReference>
<sequence length="745" mass="80384">MNKVAQPIQTEATPEQIRDQKSYLSMGLTDYEYGLIKDNVLHRLPNYTEVGLFSGMWSEHCSYKNSKPVLKKFFTKGQHVVKGPGEGAGIIDIGDNQGVVFKAESHNHPSAVEPFQGATTGVGGILRDIFSMGARPIASLDSLRFATPKTDRDNYFIQQIVAGISAYGNCIGVPTVGGDTAFDDAYEHNPLVNVMCVGLMDLDKIEVGAAAGVGNSIIYVGAKTGRDGINGASFASFQFDSDHESQRSAVQVGDPFTEKLVMEACLDVINNHSEALVGIQDMGAAGLVSSSAEMGSKAGGNGMVLDLDLVPQREAGMSAFELMLSESQERMLLCVRAGHEDDLLKVFADHGVDAVVIGHVTEGHQYQLLHHGELVADVPVDSLASEAPVYHRQSAMPEHLKHADNHQFQPQITNPTETLQEMLGQLTIASKEAIYETYDTQVQTNTVVAPGSDAAVVRIRHYDKALAMTTDVNGRYLYLDPRIGGQMAVAESARNVVASGAVPLGITDCLNFGNPEKPDQFYELDQAVMGMSEACEKFAAPVISGNVSLNNEYDNVPIYPTPMVGMVGLIKGLDHVTTQDFKQAGDLVYVVGKTGAGFNGSQIQKMQTGEISGQLFDFDLDYELKIQQLITNAIQEKLLASAHDISEGGLIMAIAESTFGNQLGVNLSSSLSVSQFFSETQSRFLVSVPAENQAKFEQMVGKEAELLGAVTADNHLFVQATNGYFDVDVDKAFKIWKGALSCRLK</sequence>
<dbReference type="Pfam" id="PF02769">
    <property type="entry name" value="AIRS_C"/>
    <property type="match status" value="2"/>
</dbReference>
<organism evidence="12 13">
    <name type="scientific">Lentilactobacillus kisonensis DSM 19906 = JCM 15041</name>
    <dbReference type="NCBI Taxonomy" id="1423766"/>
    <lineage>
        <taxon>Bacteria</taxon>
        <taxon>Bacillati</taxon>
        <taxon>Bacillota</taxon>
        <taxon>Bacilli</taxon>
        <taxon>Lactobacillales</taxon>
        <taxon>Lactobacillaceae</taxon>
        <taxon>Lentilactobacillus</taxon>
    </lineage>
</organism>
<feature type="domain" description="Phosphoribosylformylglycinamidine synthase linker" evidence="11">
    <location>
        <begin position="17"/>
        <end position="64"/>
    </location>
</feature>
<evidence type="ECO:0000259" key="11">
    <source>
        <dbReference type="Pfam" id="PF18072"/>
    </source>
</evidence>
<dbReference type="Pfam" id="PF18072">
    <property type="entry name" value="FGAR-AT_linker"/>
    <property type="match status" value="1"/>
</dbReference>
<feature type="binding site" evidence="8">
    <location>
        <position position="127"/>
    </location>
    <ligand>
        <name>substrate</name>
    </ligand>
</feature>
<feature type="domain" description="PurM-like N-terminal" evidence="9">
    <location>
        <begin position="85"/>
        <end position="200"/>
    </location>
</feature>
<dbReference type="CDD" id="cd02204">
    <property type="entry name" value="PurL_repeat2"/>
    <property type="match status" value="1"/>
</dbReference>
<feature type="domain" description="PurM-like C-terminal" evidence="10">
    <location>
        <begin position="583"/>
        <end position="719"/>
    </location>
</feature>
<dbReference type="Gene3D" id="3.30.1330.10">
    <property type="entry name" value="PurM-like, N-terminal domain"/>
    <property type="match status" value="2"/>
</dbReference>
<dbReference type="GO" id="GO:0005737">
    <property type="term" value="C:cytoplasm"/>
    <property type="evidence" value="ECO:0007669"/>
    <property type="project" value="UniProtKB-SubCell"/>
</dbReference>
<dbReference type="SUPFAM" id="SSF56042">
    <property type="entry name" value="PurM C-terminal domain-like"/>
    <property type="match status" value="2"/>
</dbReference>
<dbReference type="Pfam" id="PF00586">
    <property type="entry name" value="AIRS"/>
    <property type="match status" value="2"/>
</dbReference>
<feature type="binding site" evidence="8">
    <location>
        <position position="546"/>
    </location>
    <ligand>
        <name>Mg(2+)</name>
        <dbReference type="ChEBI" id="CHEBI:18420"/>
        <label>1</label>
    </ligand>
</feature>
<dbReference type="FunFam" id="3.30.1330.10:FF:000004">
    <property type="entry name" value="Phosphoribosylformylglycinamidine synthase subunit PurL"/>
    <property type="match status" value="1"/>
</dbReference>
<keyword evidence="4 8" id="KW-0547">Nucleotide-binding</keyword>
<comment type="caution">
    <text evidence="8">Lacks conserved residue(s) required for the propagation of feature annotation.</text>
</comment>
<feature type="binding site" evidence="8">
    <location>
        <position position="545"/>
    </location>
    <ligand>
        <name>ATP</name>
        <dbReference type="ChEBI" id="CHEBI:30616"/>
    </ligand>
</feature>
<evidence type="ECO:0000256" key="3">
    <source>
        <dbReference type="ARBA" id="ARBA00022723"/>
    </source>
</evidence>
<comment type="similarity">
    <text evidence="8">Belongs to the FGAMS family.</text>
</comment>
<keyword evidence="6 8" id="KW-0067">ATP-binding</keyword>
<proteinExistence type="inferred from homology"/>
<dbReference type="PATRIC" id="fig|1423766.4.peg.816"/>
<feature type="binding site" evidence="8">
    <location>
        <position position="281"/>
    </location>
    <ligand>
        <name>Mg(2+)</name>
        <dbReference type="ChEBI" id="CHEBI:18420"/>
        <label>2</label>
    </ligand>
</feature>
<dbReference type="NCBIfam" id="TIGR01736">
    <property type="entry name" value="FGAM_synth_II"/>
    <property type="match status" value="1"/>
</dbReference>
<dbReference type="GO" id="GO:0006189">
    <property type="term" value="P:'de novo' IMP biosynthetic process"/>
    <property type="evidence" value="ECO:0007669"/>
    <property type="project" value="UniProtKB-UniRule"/>
</dbReference>
<feature type="domain" description="PurM-like N-terminal" evidence="9">
    <location>
        <begin position="451"/>
        <end position="569"/>
    </location>
</feature>
<dbReference type="PANTHER" id="PTHR43555">
    <property type="entry name" value="PHOSPHORIBOSYLFORMYLGLYCINAMIDINE SYNTHASE SUBUNIT PURL"/>
    <property type="match status" value="1"/>
</dbReference>
<feature type="binding site" evidence="8">
    <location>
        <position position="104"/>
    </location>
    <ligand>
        <name>Mg(2+)</name>
        <dbReference type="ChEBI" id="CHEBI:18420"/>
        <label>1</label>
    </ligand>
</feature>
<dbReference type="GO" id="GO:0000287">
    <property type="term" value="F:magnesium ion binding"/>
    <property type="evidence" value="ECO:0007669"/>
    <property type="project" value="UniProtKB-UniRule"/>
</dbReference>
<feature type="binding site" evidence="8">
    <location>
        <position position="128"/>
    </location>
    <ligand>
        <name>Mg(2+)</name>
        <dbReference type="ChEBI" id="CHEBI:18420"/>
        <label>2</label>
    </ligand>
</feature>
<comment type="function">
    <text evidence="8">Part of the phosphoribosylformylglycinamidine synthase complex involved in the purines biosynthetic pathway. Catalyzes the ATP-dependent conversion of formylglycinamide ribonucleotide (FGAR) and glutamine to yield formylglycinamidine ribonucleotide (FGAM) and glutamate. The FGAM synthase complex is composed of three subunits. PurQ produces an ammonia molecule by converting glutamine to glutamate. PurL transfers the ammonia molecule to FGAR to form FGAM in an ATP-dependent manner. PurS interacts with PurQ and PurL and is thought to assist in the transfer of the ammonia molecule from PurQ to PurL.</text>
</comment>
<dbReference type="PIRSF" id="PIRSF001587">
    <property type="entry name" value="FGAM_synthase_II"/>
    <property type="match status" value="1"/>
</dbReference>
<evidence type="ECO:0000256" key="7">
    <source>
        <dbReference type="ARBA" id="ARBA00022842"/>
    </source>
</evidence>
<accession>A0A0R1NLX0</accession>
<feature type="binding site" evidence="8">
    <location>
        <position position="102"/>
    </location>
    <ligand>
        <name>ATP</name>
        <dbReference type="ChEBI" id="CHEBI:30616"/>
    </ligand>
</feature>
<evidence type="ECO:0000256" key="2">
    <source>
        <dbReference type="ARBA" id="ARBA00022598"/>
    </source>
</evidence>
<dbReference type="InterPro" id="IPR010918">
    <property type="entry name" value="PurM-like_C_dom"/>
</dbReference>
<evidence type="ECO:0000256" key="5">
    <source>
        <dbReference type="ARBA" id="ARBA00022755"/>
    </source>
</evidence>
<dbReference type="Proteomes" id="UP000051439">
    <property type="component" value="Unassembled WGS sequence"/>
</dbReference>
<reference evidence="12 13" key="1">
    <citation type="journal article" date="2015" name="Genome Announc.">
        <title>Expanding the biotechnology potential of lactobacilli through comparative genomics of 213 strains and associated genera.</title>
        <authorList>
            <person name="Sun Z."/>
            <person name="Harris H.M."/>
            <person name="McCann A."/>
            <person name="Guo C."/>
            <person name="Argimon S."/>
            <person name="Zhang W."/>
            <person name="Yang X."/>
            <person name="Jeffery I.B."/>
            <person name="Cooney J.C."/>
            <person name="Kagawa T.F."/>
            <person name="Liu W."/>
            <person name="Song Y."/>
            <person name="Salvetti E."/>
            <person name="Wrobel A."/>
            <person name="Rasinkangas P."/>
            <person name="Parkhill J."/>
            <person name="Rea M.C."/>
            <person name="O'Sullivan O."/>
            <person name="Ritari J."/>
            <person name="Douillard F.P."/>
            <person name="Paul Ross R."/>
            <person name="Yang R."/>
            <person name="Briner A.E."/>
            <person name="Felis G.E."/>
            <person name="de Vos W.M."/>
            <person name="Barrangou R."/>
            <person name="Klaenhammer T.R."/>
            <person name="Caufield P.W."/>
            <person name="Cui Y."/>
            <person name="Zhang H."/>
            <person name="O'Toole P.W."/>
        </authorList>
    </citation>
    <scope>NUCLEOTIDE SEQUENCE [LARGE SCALE GENOMIC DNA]</scope>
    <source>
        <strain evidence="12 13">DSM 19906</strain>
    </source>
</reference>
<dbReference type="SUPFAM" id="SSF109736">
    <property type="entry name" value="FGAM synthase PurL, linker domain"/>
    <property type="match status" value="1"/>
</dbReference>
<comment type="subunit">
    <text evidence="8">Monomer. Part of the FGAM synthase complex composed of 1 PurL, 1 PurQ and 2 PurS subunits.</text>
</comment>
<comment type="caution">
    <text evidence="12">The sequence shown here is derived from an EMBL/GenBank/DDBJ whole genome shotgun (WGS) entry which is preliminary data.</text>
</comment>
<dbReference type="CDD" id="cd02203">
    <property type="entry name" value="PurL_repeat1"/>
    <property type="match status" value="1"/>
</dbReference>
<feature type="binding site" evidence="8">
    <location>
        <position position="251"/>
    </location>
    <ligand>
        <name>substrate</name>
    </ligand>
</feature>
<evidence type="ECO:0000259" key="10">
    <source>
        <dbReference type="Pfam" id="PF02769"/>
    </source>
</evidence>
<evidence type="ECO:0000256" key="8">
    <source>
        <dbReference type="HAMAP-Rule" id="MF_00420"/>
    </source>
</evidence>
<feature type="binding site" evidence="8">
    <location>
        <position position="548"/>
    </location>
    <ligand>
        <name>substrate</name>
    </ligand>
</feature>
<dbReference type="UniPathway" id="UPA00074">
    <property type="reaction ID" value="UER00128"/>
</dbReference>
<evidence type="ECO:0000313" key="12">
    <source>
        <dbReference type="EMBL" id="KRL21463.1"/>
    </source>
</evidence>
<dbReference type="InterPro" id="IPR016188">
    <property type="entry name" value="PurM-like_N"/>
</dbReference>
<feature type="binding site" evidence="8">
    <location>
        <begin position="326"/>
        <end position="328"/>
    </location>
    <ligand>
        <name>substrate</name>
    </ligand>
</feature>
<dbReference type="Gene3D" id="3.90.650.10">
    <property type="entry name" value="PurM-like C-terminal domain"/>
    <property type="match status" value="2"/>
</dbReference>
<dbReference type="AlphaFoldDB" id="A0A0R1NLX0"/>
<feature type="binding site" evidence="8">
    <location>
        <position position="63"/>
    </location>
    <ligand>
        <name>ATP</name>
        <dbReference type="ChEBI" id="CHEBI:30616"/>
    </ligand>
</feature>
<evidence type="ECO:0000259" key="9">
    <source>
        <dbReference type="Pfam" id="PF00586"/>
    </source>
</evidence>
<dbReference type="NCBIfam" id="NF002290">
    <property type="entry name" value="PRK01213.1"/>
    <property type="match status" value="1"/>
</dbReference>
<dbReference type="InterPro" id="IPR010074">
    <property type="entry name" value="PRibForGlyAmidine_synth_PurL"/>
</dbReference>
<dbReference type="PANTHER" id="PTHR43555:SF1">
    <property type="entry name" value="PHOSPHORIBOSYLFORMYLGLYCINAMIDINE SYNTHASE SUBUNIT PURL"/>
    <property type="match status" value="1"/>
</dbReference>
<feature type="domain" description="PurM-like C-terminal" evidence="10">
    <location>
        <begin position="213"/>
        <end position="368"/>
    </location>
</feature>
<dbReference type="RefSeq" id="WP_056949454.1">
    <property type="nucleotide sequence ID" value="NZ_AZEB01000015.1"/>
</dbReference>
<dbReference type="SUPFAM" id="SSF55326">
    <property type="entry name" value="PurM N-terminal domain-like"/>
    <property type="match status" value="2"/>
</dbReference>